<dbReference type="Proteomes" id="UP001242288">
    <property type="component" value="Unassembled WGS sequence"/>
</dbReference>
<protein>
    <recommendedName>
        <fullName evidence="4">Quinate/shikimate 5-dehydrogenase/glutamyl-tRNA reductase domain-containing protein</fullName>
    </recommendedName>
</protein>
<sequence length="90" mass="9409">MTSRRTAAASALGVKLLANPGASRLLVVGAGRVGRLLGPAIASVRQLESVEVWNINPQTARACAAQWQEEGLNARAVDEQSAVSERRSAA</sequence>
<dbReference type="SUPFAM" id="SSF51735">
    <property type="entry name" value="NAD(P)-binding Rossmann-fold domains"/>
    <property type="match status" value="1"/>
</dbReference>
<comment type="caution">
    <text evidence="1">The sequence shown here is derived from an EMBL/GenBank/DDBJ whole genome shotgun (WGS) entry which is preliminary data.</text>
</comment>
<dbReference type="Proteomes" id="UP000463700">
    <property type="component" value="Unassembled WGS sequence"/>
</dbReference>
<name>A0A6N6WAP8_9BURK</name>
<evidence type="ECO:0008006" key="4">
    <source>
        <dbReference type="Google" id="ProtNLM"/>
    </source>
</evidence>
<dbReference type="InterPro" id="IPR023401">
    <property type="entry name" value="ODC_N"/>
</dbReference>
<organism evidence="1 3">
    <name type="scientific">Paraburkholderia madseniana</name>
    <dbReference type="NCBI Taxonomy" id="2599607"/>
    <lineage>
        <taxon>Bacteria</taxon>
        <taxon>Pseudomonadati</taxon>
        <taxon>Pseudomonadota</taxon>
        <taxon>Betaproteobacteria</taxon>
        <taxon>Burkholderiales</taxon>
        <taxon>Burkholderiaceae</taxon>
        <taxon>Paraburkholderia</taxon>
    </lineage>
</organism>
<reference evidence="1 3" key="1">
    <citation type="journal article" date="2020" name="Int. J. Syst. Evol. Microbiol.">
        <title>Paraburkholderia madseniana sp. nov., a phenolic acid-degrading bacterium isolated from acidic forest soil.</title>
        <authorList>
            <person name="Wilhelm R.C."/>
            <person name="Murphy S.J.L."/>
            <person name="Feriancek N.M."/>
            <person name="Karasz D.C."/>
            <person name="DeRito C.M."/>
            <person name="Newman J.D."/>
            <person name="Buckley D.H."/>
        </authorList>
    </citation>
    <scope>NUCLEOTIDE SEQUENCE [LARGE SCALE GENOMIC DNA]</scope>
    <source>
        <strain evidence="1 3">RP11</strain>
    </source>
</reference>
<accession>A0A6N6WAP8</accession>
<proteinExistence type="predicted"/>
<dbReference type="AlphaFoldDB" id="A0A6N6WAP8"/>
<evidence type="ECO:0000313" key="2">
    <source>
        <dbReference type="EMBL" id="MDQ6411275.1"/>
    </source>
</evidence>
<evidence type="ECO:0000313" key="3">
    <source>
        <dbReference type="Proteomes" id="UP000463700"/>
    </source>
</evidence>
<reference evidence="2" key="2">
    <citation type="submission" date="2022-06" db="EMBL/GenBank/DDBJ databases">
        <title>PHB producers.</title>
        <authorList>
            <person name="Besaury L."/>
        </authorList>
    </citation>
    <scope>NUCLEOTIDE SEQUENCE</scope>
    <source>
        <strain evidence="2">SEWS6</strain>
    </source>
</reference>
<dbReference type="Gene3D" id="3.40.50.720">
    <property type="entry name" value="NAD(P)-binding Rossmann-like Domain"/>
    <property type="match status" value="1"/>
</dbReference>
<evidence type="ECO:0000313" key="1">
    <source>
        <dbReference type="EMBL" id="KAE8757029.1"/>
    </source>
</evidence>
<dbReference type="InterPro" id="IPR003462">
    <property type="entry name" value="ODC_Mu_crystall"/>
</dbReference>
<dbReference type="EMBL" id="JAMXWF010000030">
    <property type="protein sequence ID" value="MDQ6411275.1"/>
    <property type="molecule type" value="Genomic_DNA"/>
</dbReference>
<dbReference type="EMBL" id="VOSW01000053">
    <property type="protein sequence ID" value="KAE8757029.1"/>
    <property type="molecule type" value="Genomic_DNA"/>
</dbReference>
<dbReference type="InterPro" id="IPR036291">
    <property type="entry name" value="NAD(P)-bd_dom_sf"/>
</dbReference>
<dbReference type="Pfam" id="PF02423">
    <property type="entry name" value="OCD_Mu_crystall"/>
    <property type="match status" value="1"/>
</dbReference>
<dbReference type="Gene3D" id="3.30.1780.10">
    <property type="entry name" value="ornithine cyclodeaminase, domain 1"/>
    <property type="match status" value="1"/>
</dbReference>
<gene>
    <name evidence="1" type="ORF">FSO04_26085</name>
    <name evidence="2" type="ORF">NIE36_29340</name>
</gene>